<dbReference type="Pfam" id="PF16472">
    <property type="entry name" value="DUF5050"/>
    <property type="match status" value="1"/>
</dbReference>
<reference evidence="2 3" key="1">
    <citation type="submission" date="2019-09" db="EMBL/GenBank/DDBJ databases">
        <title>Bacillus ochoae sp. nov., Paenibacillus whitsoniae sp. nov., Paenibacillus spiritus sp. nov. Isolated from the Mars Exploration Rover during spacecraft assembly.</title>
        <authorList>
            <person name="Seuylemezian A."/>
            <person name="Vaishampayan P."/>
        </authorList>
    </citation>
    <scope>NUCLEOTIDE SEQUENCE [LARGE SCALE GENOMIC DNA]</scope>
    <source>
        <strain evidence="2 3">MER_111</strain>
    </source>
</reference>
<dbReference type="OrthoDB" id="1889751at2"/>
<name>A0A5J5GEA4_9BACL</name>
<feature type="domain" description="Prolow-density lipoprotein receptor-related protein 1-like beta-propeller" evidence="1">
    <location>
        <begin position="126"/>
        <end position="268"/>
    </location>
</feature>
<dbReference type="PANTHER" id="PTHR32256">
    <property type="match status" value="1"/>
</dbReference>
<dbReference type="RefSeq" id="WP_150457131.1">
    <property type="nucleotide sequence ID" value="NZ_VYKK01000005.1"/>
</dbReference>
<dbReference type="SUPFAM" id="SSF63825">
    <property type="entry name" value="YWTD domain"/>
    <property type="match status" value="1"/>
</dbReference>
<comment type="caution">
    <text evidence="2">The sequence shown here is derived from an EMBL/GenBank/DDBJ whole genome shotgun (WGS) entry which is preliminary data.</text>
</comment>
<sequence length="285" mass="32181">MFLKKTVTLLGATALLLGGCGNSGGESNDLWLYHNLGSNIIMRYNWVPPEKKKIELLAAVDAYGEVINSGNWLYYLASDDSIKKTKFNPDKKITVTYKDITFISKKDKQKHLMSDTAALQKDLGVSDEILLFNGRASNLALDKDTLYFVNEDEEDNIYSMKTDGTDLTPITNEELVVEDLDLAEDWVVYATMDGLFAVKKDGSDHKQLLDESVDWVGTGNDWIYYSDSMADEPVIQRIKIDGSQKMDVLSGEFDEPHVKGDWIYYYRGEDLYRCKGDGTGEEKIN</sequence>
<proteinExistence type="predicted"/>
<dbReference type="InterPro" id="IPR011042">
    <property type="entry name" value="6-blade_b-propeller_TolB-like"/>
</dbReference>
<dbReference type="AlphaFoldDB" id="A0A5J5GEA4"/>
<dbReference type="PROSITE" id="PS51257">
    <property type="entry name" value="PROKAR_LIPOPROTEIN"/>
    <property type="match status" value="1"/>
</dbReference>
<keyword evidence="3" id="KW-1185">Reference proteome</keyword>
<accession>A0A5J5GEA4</accession>
<dbReference type="Proteomes" id="UP000367750">
    <property type="component" value="Unassembled WGS sequence"/>
</dbReference>
<protein>
    <submittedName>
        <fullName evidence="2">DUF5050 domain-containing protein</fullName>
    </submittedName>
</protein>
<dbReference type="InterPro" id="IPR053369">
    <property type="entry name" value="SrfA-induced_signal"/>
</dbReference>
<dbReference type="PANTHER" id="PTHR32256:SF17">
    <property type="entry name" value="EGF-LIKE DOMAIN-CONTAINING PROTEIN"/>
    <property type="match status" value="1"/>
</dbReference>
<dbReference type="Gene3D" id="2.120.10.30">
    <property type="entry name" value="TolB, C-terminal domain"/>
    <property type="match status" value="1"/>
</dbReference>
<evidence type="ECO:0000259" key="1">
    <source>
        <dbReference type="Pfam" id="PF16472"/>
    </source>
</evidence>
<dbReference type="EMBL" id="VYKK01000005">
    <property type="protein sequence ID" value="KAA9006300.1"/>
    <property type="molecule type" value="Genomic_DNA"/>
</dbReference>
<dbReference type="InterPro" id="IPR032485">
    <property type="entry name" value="LRP1-like_beta_prop"/>
</dbReference>
<evidence type="ECO:0000313" key="3">
    <source>
        <dbReference type="Proteomes" id="UP000367750"/>
    </source>
</evidence>
<gene>
    <name evidence="2" type="ORF">F4V43_04880</name>
</gene>
<organism evidence="2 3">
    <name type="scientific">Paenibacillus spiritus</name>
    <dbReference type="NCBI Taxonomy" id="2496557"/>
    <lineage>
        <taxon>Bacteria</taxon>
        <taxon>Bacillati</taxon>
        <taxon>Bacillota</taxon>
        <taxon>Bacilli</taxon>
        <taxon>Bacillales</taxon>
        <taxon>Paenibacillaceae</taxon>
        <taxon>Paenibacillus</taxon>
    </lineage>
</organism>
<evidence type="ECO:0000313" key="2">
    <source>
        <dbReference type="EMBL" id="KAA9006300.1"/>
    </source>
</evidence>